<evidence type="ECO:0000313" key="1">
    <source>
        <dbReference type="EMBL" id="CAA7046233.1"/>
    </source>
</evidence>
<comment type="caution">
    <text evidence="1">The sequence shown here is derived from an EMBL/GenBank/DDBJ whole genome shotgun (WGS) entry which is preliminary data.</text>
</comment>
<name>A0A6D2K3I9_9BRAS</name>
<proteinExistence type="predicted"/>
<dbReference type="EMBL" id="CACVBM020001340">
    <property type="protein sequence ID" value="CAA7046233.1"/>
    <property type="molecule type" value="Genomic_DNA"/>
</dbReference>
<dbReference type="AlphaFoldDB" id="A0A6D2K3I9"/>
<protein>
    <submittedName>
        <fullName evidence="1">Uncharacterized protein</fullName>
    </submittedName>
</protein>
<organism evidence="1 2">
    <name type="scientific">Microthlaspi erraticum</name>
    <dbReference type="NCBI Taxonomy" id="1685480"/>
    <lineage>
        <taxon>Eukaryota</taxon>
        <taxon>Viridiplantae</taxon>
        <taxon>Streptophyta</taxon>
        <taxon>Embryophyta</taxon>
        <taxon>Tracheophyta</taxon>
        <taxon>Spermatophyta</taxon>
        <taxon>Magnoliopsida</taxon>
        <taxon>eudicotyledons</taxon>
        <taxon>Gunneridae</taxon>
        <taxon>Pentapetalae</taxon>
        <taxon>rosids</taxon>
        <taxon>malvids</taxon>
        <taxon>Brassicales</taxon>
        <taxon>Brassicaceae</taxon>
        <taxon>Coluteocarpeae</taxon>
        <taxon>Microthlaspi</taxon>
    </lineage>
</organism>
<gene>
    <name evidence="1" type="ORF">MERR_LOCUS33468</name>
</gene>
<sequence length="108" mass="12590">MSRWLQIGQNKFRVDDTYDQVLAYVKTHLHSPHHCPPKSSAGNPPTCISDHSRVTSMNGLKIYNGNRRHGQRTGITNIVYKEIFNNIRSQREVYCLEEEHKVQKQEVK</sequence>
<reference evidence="1" key="1">
    <citation type="submission" date="2020-01" db="EMBL/GenBank/DDBJ databases">
        <authorList>
            <person name="Mishra B."/>
        </authorList>
    </citation>
    <scope>NUCLEOTIDE SEQUENCE [LARGE SCALE GENOMIC DNA]</scope>
</reference>
<evidence type="ECO:0000313" key="2">
    <source>
        <dbReference type="Proteomes" id="UP000467841"/>
    </source>
</evidence>
<dbReference type="Proteomes" id="UP000467841">
    <property type="component" value="Unassembled WGS sequence"/>
</dbReference>
<keyword evidence="2" id="KW-1185">Reference proteome</keyword>
<accession>A0A6D2K3I9</accession>